<dbReference type="RefSeq" id="WP_251606963.1">
    <property type="nucleotide sequence ID" value="NZ_JAMQJY010000001.1"/>
</dbReference>
<dbReference type="PANTHER" id="PTHR30429">
    <property type="entry name" value="D-METHIONINE-BINDING LIPOPROTEIN METQ"/>
    <property type="match status" value="1"/>
</dbReference>
<organism evidence="7 8">
    <name type="scientific">Alkalicoccobacillus plakortidis</name>
    <dbReference type="NCBI Taxonomy" id="444060"/>
    <lineage>
        <taxon>Bacteria</taxon>
        <taxon>Bacillati</taxon>
        <taxon>Bacillota</taxon>
        <taxon>Bacilli</taxon>
        <taxon>Bacillales</taxon>
        <taxon>Bacillaceae</taxon>
        <taxon>Alkalicoccobacillus</taxon>
    </lineage>
</organism>
<keyword evidence="4" id="KW-0564">Palmitate</keyword>
<comment type="caution">
    <text evidence="7">The sequence shown here is derived from an EMBL/GenBank/DDBJ whole genome shotgun (WGS) entry which is preliminary data.</text>
</comment>
<protein>
    <recommendedName>
        <fullName evidence="6">Lipoprotein</fullName>
    </recommendedName>
</protein>
<evidence type="ECO:0000256" key="1">
    <source>
        <dbReference type="ARBA" id="ARBA00004635"/>
    </source>
</evidence>
<comment type="similarity">
    <text evidence="6">Belongs to the nlpA lipoprotein family.</text>
</comment>
<keyword evidence="5 6" id="KW-0449">Lipoprotein</keyword>
<sequence length="270" mass="29422">MKTYAKAITLIGLLGLTACGSESGASGDEEIEVLRISAASTPHGELLELIAEDLEAEGIELEVDLSTDGVQTNRQTADGEYDANFFQHTPYLNQVNEDIGLDLVEVAGIHIEPFGFYSKTYNSIDEVAQGTEVAIPNDPVNLSRALQLLEANDIIQLDTMEKTSDFTVADIVENELDLEFKTLDGPLLPRALDDLDLVAINTNYALEIDLDPLEDALIIEGSESPYVNILVSTPEKADTEAIQKLAEALQSDKVRTYIENEYDGAVVPVF</sequence>
<evidence type="ECO:0000256" key="2">
    <source>
        <dbReference type="ARBA" id="ARBA00022729"/>
    </source>
</evidence>
<dbReference type="InterPro" id="IPR004872">
    <property type="entry name" value="Lipoprotein_NlpA"/>
</dbReference>
<comment type="subcellular location">
    <subcellularLocation>
        <location evidence="1">Membrane</location>
        <topology evidence="1">Lipid-anchor</topology>
    </subcellularLocation>
</comment>
<evidence type="ECO:0000256" key="4">
    <source>
        <dbReference type="ARBA" id="ARBA00023139"/>
    </source>
</evidence>
<keyword evidence="8" id="KW-1185">Reference proteome</keyword>
<dbReference type="Pfam" id="PF03180">
    <property type="entry name" value="Lipoprotein_9"/>
    <property type="match status" value="1"/>
</dbReference>
<dbReference type="Gene3D" id="3.40.190.10">
    <property type="entry name" value="Periplasmic binding protein-like II"/>
    <property type="match status" value="2"/>
</dbReference>
<evidence type="ECO:0000256" key="6">
    <source>
        <dbReference type="PIRNR" id="PIRNR002854"/>
    </source>
</evidence>
<name>A0ABT0XIP9_9BACI</name>
<dbReference type="Proteomes" id="UP001203665">
    <property type="component" value="Unassembled WGS sequence"/>
</dbReference>
<keyword evidence="2" id="KW-0732">Signal</keyword>
<evidence type="ECO:0000313" key="7">
    <source>
        <dbReference type="EMBL" id="MCM2675782.1"/>
    </source>
</evidence>
<dbReference type="EMBL" id="JAMQJY010000001">
    <property type="protein sequence ID" value="MCM2675782.1"/>
    <property type="molecule type" value="Genomic_DNA"/>
</dbReference>
<proteinExistence type="inferred from homology"/>
<evidence type="ECO:0000313" key="8">
    <source>
        <dbReference type="Proteomes" id="UP001203665"/>
    </source>
</evidence>
<evidence type="ECO:0000256" key="3">
    <source>
        <dbReference type="ARBA" id="ARBA00023136"/>
    </source>
</evidence>
<gene>
    <name evidence="7" type="ORF">NDM98_09945</name>
</gene>
<dbReference type="SUPFAM" id="SSF53850">
    <property type="entry name" value="Periplasmic binding protein-like II"/>
    <property type="match status" value="1"/>
</dbReference>
<dbReference type="PROSITE" id="PS51257">
    <property type="entry name" value="PROKAR_LIPOPROTEIN"/>
    <property type="match status" value="1"/>
</dbReference>
<evidence type="ECO:0000256" key="5">
    <source>
        <dbReference type="ARBA" id="ARBA00023288"/>
    </source>
</evidence>
<dbReference type="PANTHER" id="PTHR30429:SF0">
    <property type="entry name" value="METHIONINE-BINDING LIPOPROTEIN METQ"/>
    <property type="match status" value="1"/>
</dbReference>
<accession>A0ABT0XIP9</accession>
<reference evidence="7" key="1">
    <citation type="submission" date="2022-06" db="EMBL/GenBank/DDBJ databases">
        <title>Alkalicoccobacillus porphyridii sp. nov., isolated from a marine red alga, Porphyridium purpureum and reclassification of Shouchella plakortidis and Shouchella gibsonii as Alkalicoccobacillus plakortidis comb. nov. and Alkalicoccobacillus gibsonii comb. nov.</title>
        <authorList>
            <person name="Kim K.H."/>
            <person name="Lee J.K."/>
            <person name="Han D.M."/>
            <person name="Baek J.H."/>
            <person name="Jeon C.O."/>
        </authorList>
    </citation>
    <scope>NUCLEOTIDE SEQUENCE</scope>
    <source>
        <strain evidence="7">DSM 19153</strain>
    </source>
</reference>
<dbReference type="PIRSF" id="PIRSF002854">
    <property type="entry name" value="MetQ"/>
    <property type="match status" value="1"/>
</dbReference>
<keyword evidence="3" id="KW-0472">Membrane</keyword>